<feature type="compositionally biased region" description="Low complexity" evidence="2">
    <location>
        <begin position="1321"/>
        <end position="1330"/>
    </location>
</feature>
<dbReference type="Gene3D" id="1.10.555.10">
    <property type="entry name" value="Rho GTPase activation protein"/>
    <property type="match status" value="1"/>
</dbReference>
<feature type="compositionally biased region" description="Low complexity" evidence="2">
    <location>
        <begin position="1630"/>
        <end position="1640"/>
    </location>
</feature>
<feature type="compositionally biased region" description="Low complexity" evidence="2">
    <location>
        <begin position="1596"/>
        <end position="1609"/>
    </location>
</feature>
<evidence type="ECO:0000259" key="5">
    <source>
        <dbReference type="PROSITE" id="PS50238"/>
    </source>
</evidence>
<evidence type="ECO:0000256" key="1">
    <source>
        <dbReference type="ARBA" id="ARBA00022468"/>
    </source>
</evidence>
<dbReference type="CDD" id="cd06718">
    <property type="entry name" value="PDZ_Par6-like"/>
    <property type="match status" value="1"/>
</dbReference>
<feature type="region of interest" description="Disordered" evidence="2">
    <location>
        <begin position="750"/>
        <end position="780"/>
    </location>
</feature>
<dbReference type="SUPFAM" id="SSF50156">
    <property type="entry name" value="PDZ domain-like"/>
    <property type="match status" value="1"/>
</dbReference>
<dbReference type="SMART" id="SM00324">
    <property type="entry name" value="RhoGAP"/>
    <property type="match status" value="1"/>
</dbReference>
<dbReference type="InterPro" id="IPR035892">
    <property type="entry name" value="C2_domain_sf"/>
</dbReference>
<dbReference type="InterPro" id="IPR000198">
    <property type="entry name" value="RhoGAP_dom"/>
</dbReference>
<accession>A0AAD4JTS7</accession>
<dbReference type="Pfam" id="PF25336">
    <property type="entry name" value="C2_SYDE"/>
    <property type="match status" value="1"/>
</dbReference>
<evidence type="ECO:0000259" key="3">
    <source>
        <dbReference type="PROSITE" id="PS50004"/>
    </source>
</evidence>
<dbReference type="InterPro" id="IPR000008">
    <property type="entry name" value="C2_dom"/>
</dbReference>
<feature type="compositionally biased region" description="Pro residues" evidence="2">
    <location>
        <begin position="276"/>
        <end position="291"/>
    </location>
</feature>
<feature type="compositionally biased region" description="Polar residues" evidence="2">
    <location>
        <begin position="1417"/>
        <end position="1432"/>
    </location>
</feature>
<dbReference type="InterPro" id="IPR036034">
    <property type="entry name" value="PDZ_sf"/>
</dbReference>
<feature type="compositionally biased region" description="Low complexity" evidence="2">
    <location>
        <begin position="1437"/>
        <end position="1464"/>
    </location>
</feature>
<feature type="domain" description="Rho-GAP" evidence="5">
    <location>
        <begin position="959"/>
        <end position="1179"/>
    </location>
</feature>
<dbReference type="FunFam" id="1.10.555.10:FF:000031">
    <property type="entry name" value="rho GTPase-activating protein 100F isoform X6"/>
    <property type="match status" value="1"/>
</dbReference>
<feature type="region of interest" description="Disordered" evidence="2">
    <location>
        <begin position="1671"/>
        <end position="1745"/>
    </location>
</feature>
<evidence type="ECO:0008006" key="8">
    <source>
        <dbReference type="Google" id="ProtNLM"/>
    </source>
</evidence>
<keyword evidence="1" id="KW-0343">GTPase activation</keyword>
<dbReference type="InterPro" id="IPR008936">
    <property type="entry name" value="Rho_GTPase_activation_prot"/>
</dbReference>
<dbReference type="CDD" id="cd00030">
    <property type="entry name" value="C2"/>
    <property type="match status" value="1"/>
</dbReference>
<dbReference type="Gene3D" id="2.60.40.150">
    <property type="entry name" value="C2 domain"/>
    <property type="match status" value="1"/>
</dbReference>
<dbReference type="EMBL" id="JAJJHW010003409">
    <property type="protein sequence ID" value="KAH8359430.1"/>
    <property type="molecule type" value="Genomic_DNA"/>
</dbReference>
<dbReference type="GO" id="GO:0016477">
    <property type="term" value="P:cell migration"/>
    <property type="evidence" value="ECO:0007669"/>
    <property type="project" value="TreeGrafter"/>
</dbReference>
<dbReference type="PROSITE" id="PS50238">
    <property type="entry name" value="RHOGAP"/>
    <property type="match status" value="1"/>
</dbReference>
<feature type="domain" description="C2" evidence="3">
    <location>
        <begin position="794"/>
        <end position="919"/>
    </location>
</feature>
<dbReference type="FunFam" id="2.30.42.10:FF:000163">
    <property type="entry name" value="rho GTPase-activating protein 100F isoform X1"/>
    <property type="match status" value="1"/>
</dbReference>
<dbReference type="SMART" id="SM00239">
    <property type="entry name" value="C2"/>
    <property type="match status" value="1"/>
</dbReference>
<feature type="region of interest" description="Disordered" evidence="2">
    <location>
        <begin position="1309"/>
        <end position="1512"/>
    </location>
</feature>
<gene>
    <name evidence="6" type="ORF">KR093_006567</name>
</gene>
<evidence type="ECO:0000313" key="6">
    <source>
        <dbReference type="EMBL" id="KAH8359430.1"/>
    </source>
</evidence>
<dbReference type="SUPFAM" id="SSF49562">
    <property type="entry name" value="C2 domain (Calcium/lipid-binding domain, CaLB)"/>
    <property type="match status" value="1"/>
</dbReference>
<feature type="compositionally biased region" description="Low complexity" evidence="2">
    <location>
        <begin position="1687"/>
        <end position="1711"/>
    </location>
</feature>
<dbReference type="GO" id="GO:0005096">
    <property type="term" value="F:GTPase activator activity"/>
    <property type="evidence" value="ECO:0007669"/>
    <property type="project" value="UniProtKB-KW"/>
</dbReference>
<feature type="region of interest" description="Disordered" evidence="2">
    <location>
        <begin position="502"/>
        <end position="534"/>
    </location>
</feature>
<dbReference type="PANTHER" id="PTHR46150">
    <property type="entry name" value="RHO GTPASE-ACTIVATING PROTEIN 100F"/>
    <property type="match status" value="1"/>
</dbReference>
<organism evidence="6 7">
    <name type="scientific">Drosophila rubida</name>
    <dbReference type="NCBI Taxonomy" id="30044"/>
    <lineage>
        <taxon>Eukaryota</taxon>
        <taxon>Metazoa</taxon>
        <taxon>Ecdysozoa</taxon>
        <taxon>Arthropoda</taxon>
        <taxon>Hexapoda</taxon>
        <taxon>Insecta</taxon>
        <taxon>Pterygota</taxon>
        <taxon>Neoptera</taxon>
        <taxon>Endopterygota</taxon>
        <taxon>Diptera</taxon>
        <taxon>Brachycera</taxon>
        <taxon>Muscomorpha</taxon>
        <taxon>Ephydroidea</taxon>
        <taxon>Drosophilidae</taxon>
        <taxon>Drosophila</taxon>
    </lineage>
</organism>
<comment type="caution">
    <text evidence="6">The sequence shown here is derived from an EMBL/GenBank/DDBJ whole genome shotgun (WGS) entry which is preliminary data.</text>
</comment>
<feature type="compositionally biased region" description="Low complexity" evidence="2">
    <location>
        <begin position="1671"/>
        <end position="1680"/>
    </location>
</feature>
<evidence type="ECO:0000313" key="7">
    <source>
        <dbReference type="Proteomes" id="UP001200034"/>
    </source>
</evidence>
<dbReference type="PANTHER" id="PTHR46150:SF3">
    <property type="entry name" value="RHO GTPASE-ACTIVATING PROTEIN 100F"/>
    <property type="match status" value="1"/>
</dbReference>
<keyword evidence="7" id="KW-1185">Reference proteome</keyword>
<evidence type="ECO:0000256" key="2">
    <source>
        <dbReference type="SAM" id="MobiDB-lite"/>
    </source>
</evidence>
<feature type="compositionally biased region" description="Low complexity" evidence="2">
    <location>
        <begin position="1476"/>
        <end position="1512"/>
    </location>
</feature>
<dbReference type="GO" id="GO:0097060">
    <property type="term" value="C:synaptic membrane"/>
    <property type="evidence" value="ECO:0007669"/>
    <property type="project" value="TreeGrafter"/>
</dbReference>
<dbReference type="SUPFAM" id="SSF48350">
    <property type="entry name" value="GTPase activation domain, GAP"/>
    <property type="match status" value="1"/>
</dbReference>
<feature type="region of interest" description="Disordered" evidence="2">
    <location>
        <begin position="268"/>
        <end position="342"/>
    </location>
</feature>
<dbReference type="SMART" id="SM00228">
    <property type="entry name" value="PDZ"/>
    <property type="match status" value="1"/>
</dbReference>
<feature type="compositionally biased region" description="Polar residues" evidence="2">
    <location>
        <begin position="1381"/>
        <end position="1392"/>
    </location>
</feature>
<dbReference type="PROSITE" id="PS50004">
    <property type="entry name" value="C2"/>
    <property type="match status" value="1"/>
</dbReference>
<feature type="compositionally biased region" description="Basic and acidic residues" evidence="2">
    <location>
        <begin position="1400"/>
        <end position="1409"/>
    </location>
</feature>
<feature type="compositionally biased region" description="Low complexity" evidence="2">
    <location>
        <begin position="59"/>
        <end position="95"/>
    </location>
</feature>
<evidence type="ECO:0000259" key="4">
    <source>
        <dbReference type="PROSITE" id="PS50106"/>
    </source>
</evidence>
<feature type="compositionally biased region" description="Basic and acidic residues" evidence="2">
    <location>
        <begin position="306"/>
        <end position="332"/>
    </location>
</feature>
<feature type="domain" description="PDZ" evidence="4">
    <location>
        <begin position="184"/>
        <end position="254"/>
    </location>
</feature>
<dbReference type="Proteomes" id="UP001200034">
    <property type="component" value="Unassembled WGS sequence"/>
</dbReference>
<feature type="compositionally biased region" description="Polar residues" evidence="2">
    <location>
        <begin position="755"/>
        <end position="765"/>
    </location>
</feature>
<dbReference type="Pfam" id="PF00595">
    <property type="entry name" value="PDZ"/>
    <property type="match status" value="1"/>
</dbReference>
<name>A0AAD4JTS7_9MUSC</name>
<feature type="region of interest" description="Disordered" evidence="2">
    <location>
        <begin position="1540"/>
        <end position="1640"/>
    </location>
</feature>
<dbReference type="GO" id="GO:0030030">
    <property type="term" value="P:cell projection organization"/>
    <property type="evidence" value="ECO:0007669"/>
    <property type="project" value="TreeGrafter"/>
</dbReference>
<dbReference type="Pfam" id="PF00620">
    <property type="entry name" value="RhoGAP"/>
    <property type="match status" value="1"/>
</dbReference>
<feature type="region of interest" description="Disordered" evidence="2">
    <location>
        <begin position="1772"/>
        <end position="1794"/>
    </location>
</feature>
<sequence>MQWKKKFTRLKAATGNSRVRRMLCCGRRKENGRSVPDVTASPGRAPPGPLPANQLSGLGNQQQHHLANQQQQQQHQQQQQQHHGNQQQNRNQGGNSNATGGGKDPVLLQGDFRKVSGISSEIFRQIEAVENDHDPNTAAALEAVERRGEMIVRILEPRSMGSKQAVDAAHKLMNKADGRHTVQLVEIVKRPGQTLGLYIREGNGADRTDGVFISRIALESAVYNSGCLRVGDEILAVNLVDVTHMSLDDVVIIMSIPRRLVLAIRQRRGNRGAGSPGPPTLSRPEQKPPPVVVIKRDLRDEDLDETDRMPRPRSSRERRTGRDGREMTESRSRLGLGLNNYSPQSEQLDMYYNTRAGVNAMGGEPPNWGYKPPPPPSQSVITEQPTKGHAFAPSHAYYQNAGTLESLAEKVHAFYPGAPGQPVGPSRRMSTGTGNVGLAQQHARFPRSGSDQHLPRVEYADYSNSLGRHSLLRSSLKPGTAAPMPVGVGGTLGRYGRYEQQRGVVPKYGPPAAGAQSLTRRSRPNLDYSSDTEATIGPRPSYYYYNRPAIGSMPRGASGVSSGAAAAAAAMLAGGADLNKFNSLPRERPGVRLQGIRSRLGDRLIDENDGNISAPEFDARRGRDLRQRITASPGPSIFTADEYRAWLRRAPSSSAIAEQMRMTRDMFAQPRSHRFSCSAENIHDALRNTESIYSSRTGILGAGTLDRNLGLTRPISALPVRSMSSQHIGGAGSIRSPSIRRMRQLLELSAGPASPSGSIMSTAGHQSPAPTPSATLPRPHRQIDINPAEFAKYKLDKPIVDIGGISGMLWIHLLAGRGLRTAPELGAQHAGGGVPVAPTQTRDLYCVIECDRVHKARTVVRSGDLQFDWDESFELDLVGNKQLDVLVYSWDPQHRHKLCYRGAISLSAVLRQSPLHQLALKVEPRGTIYIRMRHTDPLALYKRRGLPSLRAGYPTLFGADLESVVNRESKGAPGCAPVPVVLRRCVEEVERRGLDIIGLYRLCGSATKKRLLREAFERNSRAVELSPEHVPDINVITGVLKDYLRELPEPLFTRCLFQMTVDALGKPVTRVSTSCTFTNSYQSAAVCLPDDPEGNAKLMLSILDCLPRANRATLVFLLDHLSLVVSNSERNKMSAQALATVMGPPLMLHSASAQPGADIDHAQPIAVLKYLLQIWPQPQQTQHQQLAQHSGIVGGMANASSMSNMAGVASGRRGESTGQRGSKVSALPADRQQILLQQQQQLMAAQGNLLRSSTSVTNILSQGHHQLSATANSHLYQSVVGQLAQSHRALQQAVQQPYQLAASAVSAIPDQSPLPLPGTPSPGSSSASTGSGSGSGSGKSTDTIKRGASPASVKQVKIIDTPSPYSIVQKKPPLQKDTPIDITTPTGQSELAASSAAGRKGVDFYEPHKSISKTGEDTFTSKYGNNSSSTSLDTKKNSYTTNSSSNSYTHGKSAAGASNANGSSVNDDYKAIRNKSSATSSSSSSQATVLSAGSTATSAPTTSSDDSDDLVSYKSSASTNALLAQSQAMTTSQLMSKYLKREPRVQFTPIKSPESPSPPGGGDGLPKGTYQLVTPSSSTSCLAKPQPSTGAISKYTTSTAAAETSSNSSRDSKLASPSRLAKEGQGKSGSGAVSSSASSSLVSSGRRLFDSLASSSSSETETKTYIGGTTVASSSTTTYTNESRSVAGKSTGSTAGSGSEHRSFGSALFGSSGLGNGNGHGHGHNSPFASTNGNGSGSSHNAMHLYGTLPKNGVANGSSGGGSSAGATLFGASSSTSSSYHSGSGTASSSGVSSMTGSTNSYDFYTSGSSSSHSSSRPLANGGNNYHTLGTYRAQYAATNPFLDAFDEKPSNGHASQEKHAVSSEKTATHQRASMVAAFQSSGDSKNGSDEYDDLK</sequence>
<dbReference type="InterPro" id="IPR057459">
    <property type="entry name" value="SYDE1/2_C2"/>
</dbReference>
<protein>
    <recommendedName>
        <fullName evidence="8">Rho GTPase-activating protein 100F</fullName>
    </recommendedName>
</protein>
<proteinExistence type="predicted"/>
<feature type="region of interest" description="Disordered" evidence="2">
    <location>
        <begin position="1844"/>
        <end position="1896"/>
    </location>
</feature>
<dbReference type="PROSITE" id="PS50106">
    <property type="entry name" value="PDZ"/>
    <property type="match status" value="1"/>
</dbReference>
<dbReference type="GO" id="GO:0007165">
    <property type="term" value="P:signal transduction"/>
    <property type="evidence" value="ECO:0007669"/>
    <property type="project" value="InterPro"/>
</dbReference>
<dbReference type="InterPro" id="IPR001478">
    <property type="entry name" value="PDZ"/>
</dbReference>
<reference evidence="6" key="1">
    <citation type="journal article" date="2021" name="Mol. Ecol. Resour.">
        <title>Phylogenomic analyses of the genus Drosophila reveals genomic signals of climate adaptation.</title>
        <authorList>
            <person name="Li F."/>
            <person name="Rane R.V."/>
            <person name="Luria V."/>
            <person name="Xiong Z."/>
            <person name="Chen J."/>
            <person name="Li Z."/>
            <person name="Catullo R.A."/>
            <person name="Griffin P.C."/>
            <person name="Schiffer M."/>
            <person name="Pearce S."/>
            <person name="Lee S.F."/>
            <person name="McElroy K."/>
            <person name="Stocker A."/>
            <person name="Shirriffs J."/>
            <person name="Cockerell F."/>
            <person name="Coppin C."/>
            <person name="Sgro C.M."/>
            <person name="Karger A."/>
            <person name="Cain J.W."/>
            <person name="Weber J.A."/>
            <person name="Santpere G."/>
            <person name="Kirschner M.W."/>
            <person name="Hoffmann A.A."/>
            <person name="Oakeshott J.G."/>
            <person name="Zhang G."/>
        </authorList>
    </citation>
    <scope>NUCLEOTIDE SEQUENCE</scope>
    <source>
        <strain evidence="6">BGI-SZ-2011g</strain>
    </source>
</reference>
<feature type="compositionally biased region" description="Basic and acidic residues" evidence="2">
    <location>
        <begin position="1846"/>
        <end position="1863"/>
    </location>
</feature>
<feature type="compositionally biased region" description="Polar residues" evidence="2">
    <location>
        <begin position="1571"/>
        <end position="1595"/>
    </location>
</feature>
<feature type="region of interest" description="Disordered" evidence="2">
    <location>
        <begin position="25"/>
        <end position="108"/>
    </location>
</feature>
<dbReference type="InterPro" id="IPR052118">
    <property type="entry name" value="Rho-GAP_regulator"/>
</dbReference>
<dbReference type="GO" id="GO:0046578">
    <property type="term" value="P:regulation of Ras protein signal transduction"/>
    <property type="evidence" value="ECO:0007669"/>
    <property type="project" value="TreeGrafter"/>
</dbReference>
<dbReference type="Gene3D" id="2.30.42.10">
    <property type="match status" value="1"/>
</dbReference>